<name>A0ABR7EVP4_9FIRM</name>
<evidence type="ECO:0000256" key="1">
    <source>
        <dbReference type="SAM" id="Phobius"/>
    </source>
</evidence>
<keyword evidence="1" id="KW-0812">Transmembrane</keyword>
<dbReference type="Proteomes" id="UP000647235">
    <property type="component" value="Unassembled WGS sequence"/>
</dbReference>
<evidence type="ECO:0008006" key="4">
    <source>
        <dbReference type="Google" id="ProtNLM"/>
    </source>
</evidence>
<keyword evidence="1" id="KW-0472">Membrane</keyword>
<keyword evidence="3" id="KW-1185">Reference proteome</keyword>
<dbReference type="PANTHER" id="PTHR46795:SF3">
    <property type="entry name" value="ABC TRANSPORTER PERMEASE"/>
    <property type="match status" value="1"/>
</dbReference>
<feature type="transmembrane region" description="Helical" evidence="1">
    <location>
        <begin position="179"/>
        <end position="197"/>
    </location>
</feature>
<organism evidence="2 3">
    <name type="scientific">Dorea hominis</name>
    <dbReference type="NCBI Taxonomy" id="2763040"/>
    <lineage>
        <taxon>Bacteria</taxon>
        <taxon>Bacillati</taxon>
        <taxon>Bacillota</taxon>
        <taxon>Clostridia</taxon>
        <taxon>Lachnospirales</taxon>
        <taxon>Lachnospiraceae</taxon>
        <taxon>Dorea</taxon>
    </lineage>
</organism>
<dbReference type="RefSeq" id="WP_117538285.1">
    <property type="nucleotide sequence ID" value="NZ_JACOOY010000010.1"/>
</dbReference>
<dbReference type="EMBL" id="JACOOY010000010">
    <property type="protein sequence ID" value="MBC5665426.1"/>
    <property type="molecule type" value="Genomic_DNA"/>
</dbReference>
<feature type="transmembrane region" description="Helical" evidence="1">
    <location>
        <begin position="258"/>
        <end position="285"/>
    </location>
</feature>
<gene>
    <name evidence="2" type="ORF">H8S07_09065</name>
</gene>
<comment type="caution">
    <text evidence="2">The sequence shown here is derived from an EMBL/GenBank/DDBJ whole genome shotgun (WGS) entry which is preliminary data.</text>
</comment>
<dbReference type="PANTHER" id="PTHR46795">
    <property type="entry name" value="ABC TRANSPORTER PERMEASE-RELATED-RELATED"/>
    <property type="match status" value="1"/>
</dbReference>
<feature type="transmembrane region" description="Helical" evidence="1">
    <location>
        <begin position="650"/>
        <end position="673"/>
    </location>
</feature>
<evidence type="ECO:0000313" key="3">
    <source>
        <dbReference type="Proteomes" id="UP000647235"/>
    </source>
</evidence>
<proteinExistence type="predicted"/>
<evidence type="ECO:0000313" key="2">
    <source>
        <dbReference type="EMBL" id="MBC5665426.1"/>
    </source>
</evidence>
<protein>
    <recommendedName>
        <fullName evidence="4">ABC transporter permease</fullName>
    </recommendedName>
</protein>
<dbReference type="InterPro" id="IPR052536">
    <property type="entry name" value="ABC-4_Integral_Memb_Prot"/>
</dbReference>
<feature type="transmembrane region" description="Helical" evidence="1">
    <location>
        <begin position="209"/>
        <end position="231"/>
    </location>
</feature>
<feature type="transmembrane region" description="Helical" evidence="1">
    <location>
        <begin position="40"/>
        <end position="64"/>
    </location>
</feature>
<feature type="transmembrane region" description="Helical" evidence="1">
    <location>
        <begin position="136"/>
        <end position="158"/>
    </location>
</feature>
<feature type="transmembrane region" description="Helical" evidence="1">
    <location>
        <begin position="614"/>
        <end position="638"/>
    </location>
</feature>
<accession>A0ABR7EVP4</accession>
<feature type="transmembrane region" description="Helical" evidence="1">
    <location>
        <begin position="85"/>
        <end position="116"/>
    </location>
</feature>
<keyword evidence="1" id="KW-1133">Transmembrane helix</keyword>
<reference evidence="2 3" key="1">
    <citation type="submission" date="2020-08" db="EMBL/GenBank/DDBJ databases">
        <title>Genome public.</title>
        <authorList>
            <person name="Liu C."/>
            <person name="Sun Q."/>
        </authorList>
    </citation>
    <scope>NUCLEOTIDE SEQUENCE [LARGE SCALE GENOMIC DNA]</scope>
    <source>
        <strain evidence="2 3">NSJ-36</strain>
    </source>
</reference>
<feature type="transmembrane region" description="Helical" evidence="1">
    <location>
        <begin position="556"/>
        <end position="576"/>
    </location>
</feature>
<sequence length="679" mass="78990">MVLLSGSLALGIFFCGFGMQKLFALNYRINKSVMGNDTQFLLKLYAPLELILLFTIILLLLYYVKCSTNNYEMLVTLGMEKKLSVYIRVIESIFGGIIIGIAGIVAGKLLLNIFVYVLEKWANLSMDIQSIGADCYIKALSITGVIYIFSCMFTRDIYGSFQMGNSVDKRDIQERMPKRFLKVLTAIGMVLCVSQLYRYSKIYNFESFYIIGVFLGGLLVLFRYMSAYLCIKRRKKISYLYKMIEENKMWNKSLTQTGYLYALTVVHLCVLFLFSFQIISIILVVKPQQLYPYDIVCIADDGDRSVFNKMAIDYKVNIEEYPMVRISNFDCTERLESFGEKTVQGQQIGISESTYHKLKEKLDQSYVPKPLGLSKDGKNIYIVHQQDMSIKAQPTDFWMHSRKPLLHIGQPCTRISRETALTALRSDIGYYFKEIRGEEIESLIGVFGQGIKENIIVLSDNYFDVAQEWWKTRNIYTGREIENPKERIPDVTIRQGPTKLVLINGVKKIDMPGIEKILKKYQKKHIDDEEYDQSIRSYYLKDMAENNLIMERSVKIVINILMSLYFFLIGVFLLLIKLMTEREENKNRNRFLKYMGMPLKEREKILFKENSKCIYISEGVALVSACLFSIVTFSVRLYPIETWWKFSKYLILFWSIYCLAYIVTMQGVVFGYIRTLREE</sequence>